<dbReference type="PANTHER" id="PTHR21310:SF42">
    <property type="entry name" value="BIFUNCTIONAL AAC_APH"/>
    <property type="match status" value="1"/>
</dbReference>
<gene>
    <name evidence="2" type="ORF">VF08_17760</name>
</gene>
<protein>
    <recommendedName>
        <fullName evidence="1">Aminoglycoside phosphotransferase domain-containing protein</fullName>
    </recommendedName>
</protein>
<comment type="caution">
    <text evidence="2">The sequence shown here is derived from an EMBL/GenBank/DDBJ whole genome shotgun (WGS) entry which is preliminary data.</text>
</comment>
<accession>A0A9Q5ZBE0</accession>
<dbReference type="SUPFAM" id="SSF56112">
    <property type="entry name" value="Protein kinase-like (PK-like)"/>
    <property type="match status" value="1"/>
</dbReference>
<dbReference type="EMBL" id="LAHD01000048">
    <property type="protein sequence ID" value="PHK02773.1"/>
    <property type="molecule type" value="Genomic_DNA"/>
</dbReference>
<name>A0A9Q5ZBE0_NOSLI</name>
<dbReference type="Gene3D" id="3.90.1200.10">
    <property type="match status" value="1"/>
</dbReference>
<proteinExistence type="predicted"/>
<dbReference type="InterPro" id="IPR002575">
    <property type="entry name" value="Aminoglycoside_PTrfase"/>
</dbReference>
<organism evidence="2 3">
    <name type="scientific">Nostoc linckia z8</name>
    <dbReference type="NCBI Taxonomy" id="1628746"/>
    <lineage>
        <taxon>Bacteria</taxon>
        <taxon>Bacillati</taxon>
        <taxon>Cyanobacteriota</taxon>
        <taxon>Cyanophyceae</taxon>
        <taxon>Nostocales</taxon>
        <taxon>Nostocaceae</taxon>
        <taxon>Nostoc</taxon>
    </lineage>
</organism>
<reference evidence="2 3" key="1">
    <citation type="submission" date="2015-02" db="EMBL/GenBank/DDBJ databases">
        <title>Nostoc linckia genome annotation.</title>
        <authorList>
            <person name="Zhou Z."/>
        </authorList>
    </citation>
    <scope>NUCLEOTIDE SEQUENCE [LARGE SCALE GENOMIC DNA]</scope>
    <source>
        <strain evidence="3">z8</strain>
    </source>
</reference>
<dbReference type="InterPro" id="IPR051678">
    <property type="entry name" value="AGP_Transferase"/>
</dbReference>
<evidence type="ECO:0000313" key="3">
    <source>
        <dbReference type="Proteomes" id="UP000222310"/>
    </source>
</evidence>
<sequence>MFVVLISGFTVNIPFSYLEKIRAIYPNISIDHLDFNQDGMVNDVVIVNHEIVCRFAKDDWGKQVLSHEAKVLEVVQKYVELRVPYFEHLEEGFVSYRFIKGEPLSRNTLLKLSEASQVRIISQLARFHHQLHSIPNEVLVNAGVSSSGAERSREDWLQLYEQVKETLFPHLWRHQQTWIHELFAPIITGELDLTYTPVLIDGDKAVYHILFDPISESINGLIDFGTAGLGDPACDIAVQLGNYGESIVRRMESDYPILLSVIDRARFWVGTLELQWALAGIKFNDISLSLAHIGSAREVQPVGTRIK</sequence>
<dbReference type="Proteomes" id="UP000222310">
    <property type="component" value="Unassembled WGS sequence"/>
</dbReference>
<dbReference type="AlphaFoldDB" id="A0A9Q5ZBE0"/>
<dbReference type="InterPro" id="IPR011009">
    <property type="entry name" value="Kinase-like_dom_sf"/>
</dbReference>
<feature type="domain" description="Aminoglycoside phosphotransferase" evidence="1">
    <location>
        <begin position="37"/>
        <end position="244"/>
    </location>
</feature>
<dbReference type="Pfam" id="PF01636">
    <property type="entry name" value="APH"/>
    <property type="match status" value="1"/>
</dbReference>
<dbReference type="Gene3D" id="3.30.200.20">
    <property type="entry name" value="Phosphorylase Kinase, domain 1"/>
    <property type="match status" value="1"/>
</dbReference>
<evidence type="ECO:0000313" key="2">
    <source>
        <dbReference type="EMBL" id="PHK02773.1"/>
    </source>
</evidence>
<evidence type="ECO:0000259" key="1">
    <source>
        <dbReference type="Pfam" id="PF01636"/>
    </source>
</evidence>
<dbReference type="PANTHER" id="PTHR21310">
    <property type="entry name" value="AMINOGLYCOSIDE PHOSPHOTRANSFERASE-RELATED-RELATED"/>
    <property type="match status" value="1"/>
</dbReference>